<name>A0ABQ5JCB3_9ASTR</name>
<comment type="caution">
    <text evidence="3">The sequence shown here is derived from an EMBL/GenBank/DDBJ whole genome shotgun (WGS) entry which is preliminary data.</text>
</comment>
<reference evidence="3" key="2">
    <citation type="submission" date="2022-01" db="EMBL/GenBank/DDBJ databases">
        <authorList>
            <person name="Yamashiro T."/>
            <person name="Shiraishi A."/>
            <person name="Satake H."/>
            <person name="Nakayama K."/>
        </authorList>
    </citation>
    <scope>NUCLEOTIDE SEQUENCE</scope>
</reference>
<sequence length="808" mass="91024">MIKKSTTETKVYANSQGLRVADGTLKEDQNLHGNAKIKFVPKQFWDTVKAKTVNGEVQLQALVDGKKIIITKSIVRRDLQLEDAEGVDCLPNATIFKQIALMGYEQVLQVFLDKQLEGMSNHNRIYVTPPHIKKIFRNMRRVGKGFSERETPLFPTMVVHNQEEIGKGSAIPTDPHHTPTFIQPSPQPQKTQKPRRPKKKDTQVPQSSVPSDNVADEAIYKELDDSLVMAATIASSLEVEQDIGGGPRCQETMGDTIAQTSFKNESKLSNDLLLARGNTLLSGEDSLKLNELMELCTNLQQRVLDLETTKTTQANEITSLKNRVEKLEKKDRSRTYKLKRLYKVGLSARVESSRDEEDLGKNASKHERRIHDINVDEDITLVNDDNEIFDVDALVGEEVVVMIDAARTIPVSVATITDVEQVKPMKRLEQMRLDEELAFKLQAKEEEERLAREKAQQIEEANIAWDDVHAKVEADYQIHFAAKRAEEKRIRPPTRAQQRNIMTELVEESSKKAETELEENLKKAEAEVMEGSSKRAGTELEQEIKELMGIVLDKEKVVIDAIPLAVKPPSIVDWKIHKKGKKTYYRIIRADGSLKMSTRPEEGYEKVLWGDLKTMFEPYVEDQLKEFDLLKLDSTRGILQLGQQDASKQGRIDAIDANEEITLVSVQNVDEEMFDVNVLDVSVVGNVVSTASDATTVSAATTTTATITIVVDITLAQALIEIKSTKHKEKGVVIQELGESTITISSQLSSQQSQDKCKGILIEPMKPMKKKYLIRLDEEAALKLQAEFDKEERLAREKAKKKKKLILP</sequence>
<reference evidence="3" key="1">
    <citation type="journal article" date="2022" name="Int. J. Mol. Sci.">
        <title>Draft Genome of Tanacetum Coccineum: Genomic Comparison of Closely Related Tanacetum-Family Plants.</title>
        <authorList>
            <person name="Yamashiro T."/>
            <person name="Shiraishi A."/>
            <person name="Nakayama K."/>
            <person name="Satake H."/>
        </authorList>
    </citation>
    <scope>NUCLEOTIDE SEQUENCE</scope>
</reference>
<feature type="coiled-coil region" evidence="1">
    <location>
        <begin position="289"/>
        <end position="330"/>
    </location>
</feature>
<dbReference type="EMBL" id="BQNB010021663">
    <property type="protein sequence ID" value="GJU08744.1"/>
    <property type="molecule type" value="Genomic_DNA"/>
</dbReference>
<proteinExistence type="predicted"/>
<evidence type="ECO:0000313" key="3">
    <source>
        <dbReference type="EMBL" id="GJU08744.1"/>
    </source>
</evidence>
<keyword evidence="1" id="KW-0175">Coiled coil</keyword>
<evidence type="ECO:0000256" key="2">
    <source>
        <dbReference type="SAM" id="MobiDB-lite"/>
    </source>
</evidence>
<feature type="region of interest" description="Disordered" evidence="2">
    <location>
        <begin position="167"/>
        <end position="216"/>
    </location>
</feature>
<gene>
    <name evidence="3" type="ORF">Tco_1125174</name>
</gene>
<evidence type="ECO:0000313" key="4">
    <source>
        <dbReference type="Proteomes" id="UP001151760"/>
    </source>
</evidence>
<dbReference type="Proteomes" id="UP001151760">
    <property type="component" value="Unassembled WGS sequence"/>
</dbReference>
<keyword evidence="4" id="KW-1185">Reference proteome</keyword>
<accession>A0ABQ5JCB3</accession>
<evidence type="ECO:0000256" key="1">
    <source>
        <dbReference type="SAM" id="Coils"/>
    </source>
</evidence>
<feature type="coiled-coil region" evidence="1">
    <location>
        <begin position="507"/>
        <end position="534"/>
    </location>
</feature>
<protein>
    <submittedName>
        <fullName evidence="3">Uncharacterized protein</fullName>
    </submittedName>
</protein>
<organism evidence="3 4">
    <name type="scientific">Tanacetum coccineum</name>
    <dbReference type="NCBI Taxonomy" id="301880"/>
    <lineage>
        <taxon>Eukaryota</taxon>
        <taxon>Viridiplantae</taxon>
        <taxon>Streptophyta</taxon>
        <taxon>Embryophyta</taxon>
        <taxon>Tracheophyta</taxon>
        <taxon>Spermatophyta</taxon>
        <taxon>Magnoliopsida</taxon>
        <taxon>eudicotyledons</taxon>
        <taxon>Gunneridae</taxon>
        <taxon>Pentapetalae</taxon>
        <taxon>asterids</taxon>
        <taxon>campanulids</taxon>
        <taxon>Asterales</taxon>
        <taxon>Asteraceae</taxon>
        <taxon>Asteroideae</taxon>
        <taxon>Anthemideae</taxon>
        <taxon>Anthemidinae</taxon>
        <taxon>Tanacetum</taxon>
    </lineage>
</organism>